<dbReference type="PANTHER" id="PTHR37784">
    <property type="entry name" value="PROTEIN MSN1"/>
    <property type="match status" value="1"/>
</dbReference>
<sequence length="419" mass="45011">MDEVYQTLGELRTFQQHQHETLMANPGPNYASASDRELMERFVRSMLTFAREFTQYSSGDGPQAVTAANSGNNGKGVTGADDGNVVTTSTDQDNRGKSMAINVMTDPSYDFISRNNNTNTNNNFSRASNNARLPYGGSGAGGGGSGTAVVGAGNASVAGGGDKDGELVKRRKGKDKRNNNNNNSSDPSGNQSGKNLQQSNNLQLSPSLPALLLPSQLDHHRRLPPPQAALRLAQLQLDPLGSSGGSYQITSGILSGTGATSQSPVTGGAGGGPAPGTLSAFYTGNGTPGGGVNGGVNGDKDHPSKRRKVSRKDLSEVPKYKLEKSLKLIEHIWKEYEYGVNDKPPLRALEEKFGAKWRDETQLRTYLRRKKIYDAILKGKDKGYTEAEVIKELEDARYDGGNKRKSLMWLTGNIPDKFQ</sequence>
<dbReference type="RefSeq" id="XP_043051109.1">
    <property type="nucleotide sequence ID" value="XM_043194057.1"/>
</dbReference>
<evidence type="ECO:0000313" key="3">
    <source>
        <dbReference type="EMBL" id="KAG7195564.1"/>
    </source>
</evidence>
<reference evidence="3" key="1">
    <citation type="submission" date="2021-03" db="EMBL/GenBank/DDBJ databases">
        <authorList>
            <person name="Palmer J.M."/>
        </authorList>
    </citation>
    <scope>NUCLEOTIDE SEQUENCE</scope>
    <source>
        <strain evidence="3">ARV_011</strain>
    </source>
</reference>
<dbReference type="AlphaFoldDB" id="A0A9P7VCY4"/>
<dbReference type="GeneID" id="66116705"/>
<dbReference type="InterPro" id="IPR052146">
    <property type="entry name" value="HOT1"/>
</dbReference>
<dbReference type="Proteomes" id="UP000790833">
    <property type="component" value="Unassembled WGS sequence"/>
</dbReference>
<proteinExistence type="predicted"/>
<keyword evidence="4" id="KW-1185">Reference proteome</keyword>
<feature type="compositionally biased region" description="Low complexity" evidence="1">
    <location>
        <begin position="179"/>
        <end position="201"/>
    </location>
</feature>
<evidence type="ECO:0000256" key="1">
    <source>
        <dbReference type="SAM" id="MobiDB-lite"/>
    </source>
</evidence>
<protein>
    <submittedName>
        <fullName evidence="3">Transcription factor</fullName>
    </submittedName>
</protein>
<dbReference type="InterPro" id="IPR022210">
    <property type="entry name" value="TF_GCR1-like"/>
</dbReference>
<feature type="compositionally biased region" description="Gly residues" evidence="1">
    <location>
        <begin position="286"/>
        <end position="297"/>
    </location>
</feature>
<dbReference type="GO" id="GO:0000978">
    <property type="term" value="F:RNA polymerase II cis-regulatory region sequence-specific DNA binding"/>
    <property type="evidence" value="ECO:0007669"/>
    <property type="project" value="TreeGrafter"/>
</dbReference>
<dbReference type="GO" id="GO:0000981">
    <property type="term" value="F:DNA-binding transcription factor activity, RNA polymerase II-specific"/>
    <property type="evidence" value="ECO:0007669"/>
    <property type="project" value="TreeGrafter"/>
</dbReference>
<feature type="region of interest" description="Disordered" evidence="1">
    <location>
        <begin position="70"/>
        <end position="95"/>
    </location>
</feature>
<gene>
    <name evidence="3" type="primary">HOT1</name>
    <name evidence="3" type="ORF">KQ657_003331</name>
</gene>
<organism evidence="3 4">
    <name type="scientific">Scheffersomyces spartinae</name>
    <dbReference type="NCBI Taxonomy" id="45513"/>
    <lineage>
        <taxon>Eukaryota</taxon>
        <taxon>Fungi</taxon>
        <taxon>Dikarya</taxon>
        <taxon>Ascomycota</taxon>
        <taxon>Saccharomycotina</taxon>
        <taxon>Pichiomycetes</taxon>
        <taxon>Debaryomycetaceae</taxon>
        <taxon>Scheffersomyces</taxon>
    </lineage>
</organism>
<dbReference type="PANTHER" id="PTHR37784:SF2">
    <property type="entry name" value="HIGH-OSMOLARITY-INDUCED TRANSCRIPTION PROTEIN 1"/>
    <property type="match status" value="1"/>
</dbReference>
<feature type="region of interest" description="Disordered" evidence="1">
    <location>
        <begin position="258"/>
        <end position="313"/>
    </location>
</feature>
<dbReference type="Pfam" id="PF12550">
    <property type="entry name" value="GCR1_C"/>
    <property type="match status" value="1"/>
</dbReference>
<accession>A0A9P7VCY4</accession>
<comment type="caution">
    <text evidence="3">The sequence shown here is derived from an EMBL/GenBank/DDBJ whole genome shotgun (WGS) entry which is preliminary data.</text>
</comment>
<evidence type="ECO:0000313" key="4">
    <source>
        <dbReference type="Proteomes" id="UP000790833"/>
    </source>
</evidence>
<evidence type="ECO:0000259" key="2">
    <source>
        <dbReference type="Pfam" id="PF12550"/>
    </source>
</evidence>
<dbReference type="EMBL" id="JAHMUF010000003">
    <property type="protein sequence ID" value="KAG7195564.1"/>
    <property type="molecule type" value="Genomic_DNA"/>
</dbReference>
<feature type="domain" description="Transcription activator GCR1-like" evidence="2">
    <location>
        <begin position="320"/>
        <end position="397"/>
    </location>
</feature>
<dbReference type="GO" id="GO:0060963">
    <property type="term" value="P:positive regulation of ribosomal protein gene transcription by RNA polymerase II"/>
    <property type="evidence" value="ECO:0007669"/>
    <property type="project" value="TreeGrafter"/>
</dbReference>
<feature type="region of interest" description="Disordered" evidence="1">
    <location>
        <begin position="156"/>
        <end position="201"/>
    </location>
</feature>
<dbReference type="OrthoDB" id="428577at2759"/>
<name>A0A9P7VCY4_9ASCO</name>